<dbReference type="InterPro" id="IPR016181">
    <property type="entry name" value="Acyl_CoA_acyltransferase"/>
</dbReference>
<dbReference type="AlphaFoldDB" id="A0A8K0UMK6"/>
<protein>
    <recommendedName>
        <fullName evidence="1">N-acetyltransferase domain-containing protein</fullName>
    </recommendedName>
</protein>
<feature type="domain" description="N-acetyltransferase" evidence="1">
    <location>
        <begin position="172"/>
        <end position="333"/>
    </location>
</feature>
<dbReference type="EMBL" id="JAEVFJ010000019">
    <property type="protein sequence ID" value="KAH8099508.1"/>
    <property type="molecule type" value="Genomic_DNA"/>
</dbReference>
<gene>
    <name evidence="2" type="ORF">BXZ70DRAFT_942061</name>
</gene>
<dbReference type="Gene3D" id="3.40.630.30">
    <property type="match status" value="1"/>
</dbReference>
<dbReference type="GO" id="GO:0016747">
    <property type="term" value="F:acyltransferase activity, transferring groups other than amino-acyl groups"/>
    <property type="evidence" value="ECO:0007669"/>
    <property type="project" value="InterPro"/>
</dbReference>
<evidence type="ECO:0000313" key="3">
    <source>
        <dbReference type="Proteomes" id="UP000813824"/>
    </source>
</evidence>
<dbReference type="OrthoDB" id="5372118at2759"/>
<dbReference type="SUPFAM" id="SSF55729">
    <property type="entry name" value="Acyl-CoA N-acyltransferases (Nat)"/>
    <property type="match status" value="1"/>
</dbReference>
<comment type="caution">
    <text evidence="2">The sequence shown here is derived from an EMBL/GenBank/DDBJ whole genome shotgun (WGS) entry which is preliminary data.</text>
</comment>
<organism evidence="2 3">
    <name type="scientific">Cristinia sonorae</name>
    <dbReference type="NCBI Taxonomy" id="1940300"/>
    <lineage>
        <taxon>Eukaryota</taxon>
        <taxon>Fungi</taxon>
        <taxon>Dikarya</taxon>
        <taxon>Basidiomycota</taxon>
        <taxon>Agaricomycotina</taxon>
        <taxon>Agaricomycetes</taxon>
        <taxon>Agaricomycetidae</taxon>
        <taxon>Agaricales</taxon>
        <taxon>Pleurotineae</taxon>
        <taxon>Stephanosporaceae</taxon>
        <taxon>Cristinia</taxon>
    </lineage>
</organism>
<accession>A0A8K0UMK6</accession>
<dbReference type="InterPro" id="IPR000182">
    <property type="entry name" value="GNAT_dom"/>
</dbReference>
<dbReference type="PROSITE" id="PS51186">
    <property type="entry name" value="GNAT"/>
    <property type="match status" value="1"/>
</dbReference>
<dbReference type="CDD" id="cd04301">
    <property type="entry name" value="NAT_SF"/>
    <property type="match status" value="1"/>
</dbReference>
<name>A0A8K0UMK6_9AGAR</name>
<evidence type="ECO:0000313" key="2">
    <source>
        <dbReference type="EMBL" id="KAH8099508.1"/>
    </source>
</evidence>
<reference evidence="2" key="1">
    <citation type="journal article" date="2021" name="New Phytol.">
        <title>Evolutionary innovations through gain and loss of genes in the ectomycorrhizal Boletales.</title>
        <authorList>
            <person name="Wu G."/>
            <person name="Miyauchi S."/>
            <person name="Morin E."/>
            <person name="Kuo A."/>
            <person name="Drula E."/>
            <person name="Varga T."/>
            <person name="Kohler A."/>
            <person name="Feng B."/>
            <person name="Cao Y."/>
            <person name="Lipzen A."/>
            <person name="Daum C."/>
            <person name="Hundley H."/>
            <person name="Pangilinan J."/>
            <person name="Johnson J."/>
            <person name="Barry K."/>
            <person name="LaButti K."/>
            <person name="Ng V."/>
            <person name="Ahrendt S."/>
            <person name="Min B."/>
            <person name="Choi I.G."/>
            <person name="Park H."/>
            <person name="Plett J.M."/>
            <person name="Magnuson J."/>
            <person name="Spatafora J.W."/>
            <person name="Nagy L.G."/>
            <person name="Henrissat B."/>
            <person name="Grigoriev I.V."/>
            <person name="Yang Z.L."/>
            <person name="Xu J."/>
            <person name="Martin F.M."/>
        </authorList>
    </citation>
    <scope>NUCLEOTIDE SEQUENCE</scope>
    <source>
        <strain evidence="2">KKN 215</strain>
    </source>
</reference>
<sequence>MSSQIASTFQLINFEDPEDFIAAVKKHDDSYMNFALGALQDSLGRGRSFGGGPRTLVAVSRDGQILATVTKVARDFSWIISIPREVIGTLDDSEKAAIIQLFVESLPTIIDPKSLDKLLGPSDYVDLFLERWVIHMREHGLNLKLLDPFFRSKVSYATVATLPVPNPAFNNYKISLAHTEEDKETLAHFYVQFLSSGPHQSTLEEARGVIANAVNSRDVWICRVGGVVTGYILTGRFTLRTVAIKNVFVTPSHRRKGIAEALVRAVTRYYLGADPRGFEGGPDAGPSDGKKEEVCLNVATEEAERLYKRTGFLFGAKDPLSGKEGWYASCWRGVEEAVVS</sequence>
<evidence type="ECO:0000259" key="1">
    <source>
        <dbReference type="PROSITE" id="PS51186"/>
    </source>
</evidence>
<dbReference type="Proteomes" id="UP000813824">
    <property type="component" value="Unassembled WGS sequence"/>
</dbReference>
<proteinExistence type="predicted"/>
<dbReference type="Pfam" id="PF13508">
    <property type="entry name" value="Acetyltransf_7"/>
    <property type="match status" value="1"/>
</dbReference>
<keyword evidence="3" id="KW-1185">Reference proteome</keyword>